<dbReference type="Proteomes" id="UP000325713">
    <property type="component" value="Chromosome"/>
</dbReference>
<evidence type="ECO:0000313" key="2">
    <source>
        <dbReference type="EMBL" id="QEY25230.1"/>
    </source>
</evidence>
<evidence type="ECO:0000259" key="1">
    <source>
        <dbReference type="PROSITE" id="PS51352"/>
    </source>
</evidence>
<dbReference type="EMBL" id="CP031700">
    <property type="protein sequence ID" value="QEY25230.1"/>
    <property type="molecule type" value="Genomic_DNA"/>
</dbReference>
<dbReference type="KEGG" id="nzl:D0T92_00855"/>
<dbReference type="InterPro" id="IPR013766">
    <property type="entry name" value="Thioredoxin_domain"/>
</dbReference>
<dbReference type="Gene3D" id="3.40.30.10">
    <property type="entry name" value="Glutaredoxin"/>
    <property type="match status" value="1"/>
</dbReference>
<dbReference type="PANTHER" id="PTHR42852">
    <property type="entry name" value="THIOL:DISULFIDE INTERCHANGE PROTEIN DSBE"/>
    <property type="match status" value="1"/>
</dbReference>
<proteinExistence type="predicted"/>
<dbReference type="OrthoDB" id="9811352at2"/>
<dbReference type="PROSITE" id="PS51352">
    <property type="entry name" value="THIOREDOXIN_2"/>
    <property type="match status" value="1"/>
</dbReference>
<protein>
    <submittedName>
        <fullName evidence="2">TlpA family protein disulfide reductase</fullName>
    </submittedName>
</protein>
<sequence>MKKLLTIAAALVVAVLLGLVLWPKNEPVQAFSLPDLNGQVVNNDNLQGKVTLINFWYPSCPGCVSEMPKIIKTAHDYEGKDFQVIAISLPYDPIESVRNYAADRKLPFTVMYDADGKTGKDFGVQVAPTSFFINKKGELLKTFVGEPDFGELYKAIDQELAK</sequence>
<dbReference type="InterPro" id="IPR036249">
    <property type="entry name" value="Thioredoxin-like_sf"/>
</dbReference>
<accession>A0A5J6PWV8</accession>
<dbReference type="GO" id="GO:0016491">
    <property type="term" value="F:oxidoreductase activity"/>
    <property type="evidence" value="ECO:0007669"/>
    <property type="project" value="InterPro"/>
</dbReference>
<evidence type="ECO:0000313" key="3">
    <source>
        <dbReference type="Proteomes" id="UP000325713"/>
    </source>
</evidence>
<name>A0A5J6PWV8_9NEIS</name>
<dbReference type="PANTHER" id="PTHR42852:SF18">
    <property type="entry name" value="CHROMOSOME UNDETERMINED SCAFFOLD_47, WHOLE GENOME SHOTGUN SEQUENCE"/>
    <property type="match status" value="1"/>
</dbReference>
<dbReference type="Pfam" id="PF08534">
    <property type="entry name" value="Redoxin"/>
    <property type="match status" value="1"/>
</dbReference>
<dbReference type="CDD" id="cd02966">
    <property type="entry name" value="TlpA_like_family"/>
    <property type="match status" value="1"/>
</dbReference>
<dbReference type="InterPro" id="IPR013740">
    <property type="entry name" value="Redoxin"/>
</dbReference>
<keyword evidence="3" id="KW-1185">Reference proteome</keyword>
<dbReference type="AlphaFoldDB" id="A0A5J6PWV8"/>
<dbReference type="InterPro" id="IPR050553">
    <property type="entry name" value="Thioredoxin_ResA/DsbE_sf"/>
</dbReference>
<dbReference type="RefSeq" id="WP_151049317.1">
    <property type="nucleotide sequence ID" value="NZ_CP031700.1"/>
</dbReference>
<dbReference type="SUPFAM" id="SSF52833">
    <property type="entry name" value="Thioredoxin-like"/>
    <property type="match status" value="1"/>
</dbReference>
<gene>
    <name evidence="2" type="ORF">D0T92_00855</name>
</gene>
<organism evidence="2 3">
    <name type="scientific">Neisseria zalophi</name>
    <dbReference type="NCBI Taxonomy" id="640030"/>
    <lineage>
        <taxon>Bacteria</taxon>
        <taxon>Pseudomonadati</taxon>
        <taxon>Pseudomonadota</taxon>
        <taxon>Betaproteobacteria</taxon>
        <taxon>Neisseriales</taxon>
        <taxon>Neisseriaceae</taxon>
        <taxon>Neisseria</taxon>
    </lineage>
</organism>
<feature type="domain" description="Thioredoxin" evidence="1">
    <location>
        <begin position="22"/>
        <end position="161"/>
    </location>
</feature>
<reference evidence="2 3" key="1">
    <citation type="submission" date="2018-08" db="EMBL/GenBank/DDBJ databases">
        <title>Neisseria zalophi ATCC BAA-2455 complete genome.</title>
        <authorList>
            <person name="Veseli I.A."/>
            <person name="Buttler R."/>
            <person name="Mascarenhas dos Santos A.C."/>
            <person name="Pombert J.-F."/>
        </authorList>
    </citation>
    <scope>NUCLEOTIDE SEQUENCE [LARGE SCALE GENOMIC DNA]</scope>
    <source>
        <strain evidence="2 3">ATCC BAA-2455</strain>
    </source>
</reference>